<dbReference type="PANTHER" id="PTHR28298">
    <property type="entry name" value="EISOSOME PROTEIN 1"/>
    <property type="match status" value="1"/>
</dbReference>
<proteinExistence type="inferred from homology"/>
<dbReference type="InterPro" id="IPR024527">
    <property type="entry name" value="Eisosome1"/>
</dbReference>
<dbReference type="Proteomes" id="UP000094385">
    <property type="component" value="Unassembled WGS sequence"/>
</dbReference>
<feature type="region of interest" description="Disordered" evidence="2">
    <location>
        <begin position="787"/>
        <end position="850"/>
    </location>
</feature>
<organism evidence="3 4">
    <name type="scientific">Lipomyces starkeyi NRRL Y-11557</name>
    <dbReference type="NCBI Taxonomy" id="675824"/>
    <lineage>
        <taxon>Eukaryota</taxon>
        <taxon>Fungi</taxon>
        <taxon>Dikarya</taxon>
        <taxon>Ascomycota</taxon>
        <taxon>Saccharomycotina</taxon>
        <taxon>Lipomycetes</taxon>
        <taxon>Lipomycetales</taxon>
        <taxon>Lipomycetaceae</taxon>
        <taxon>Lipomyces</taxon>
    </lineage>
</organism>
<keyword evidence="4" id="KW-1185">Reference proteome</keyword>
<feature type="compositionally biased region" description="Acidic residues" evidence="2">
    <location>
        <begin position="814"/>
        <end position="824"/>
    </location>
</feature>
<dbReference type="Pfam" id="PF12757">
    <property type="entry name" value="Eisosome1"/>
    <property type="match status" value="1"/>
</dbReference>
<evidence type="ECO:0008006" key="5">
    <source>
        <dbReference type="Google" id="ProtNLM"/>
    </source>
</evidence>
<feature type="compositionally biased region" description="Basic and acidic residues" evidence="2">
    <location>
        <begin position="505"/>
        <end position="603"/>
    </location>
</feature>
<gene>
    <name evidence="3" type="ORF">LIPSTDRAFT_6937</name>
</gene>
<dbReference type="GO" id="GO:0070941">
    <property type="term" value="P:eisosome assembly"/>
    <property type="evidence" value="ECO:0007669"/>
    <property type="project" value="TreeGrafter"/>
</dbReference>
<dbReference type="PANTHER" id="PTHR28298:SF1">
    <property type="entry name" value="EISOSOME PROTEIN 1"/>
    <property type="match status" value="1"/>
</dbReference>
<evidence type="ECO:0000313" key="3">
    <source>
        <dbReference type="EMBL" id="ODQ69279.1"/>
    </source>
</evidence>
<accession>A0A1E3PV26</accession>
<feature type="compositionally biased region" description="Low complexity" evidence="2">
    <location>
        <begin position="96"/>
        <end position="110"/>
    </location>
</feature>
<feature type="region of interest" description="Disordered" evidence="2">
    <location>
        <begin position="198"/>
        <end position="300"/>
    </location>
</feature>
<sequence length="850" mass="91049">MLATGPSRSNATQTWVNSTSAPARRPSANRLPTTELTSDDQLRNSAASAAIVSTAPTTSTRTTTTSGRRVSEKNNVSHRVRSQGNASEEMRSGTVSSSKNLAAASAKASLRSQPSRYANPVDLPSHPIVGVDMSSSNKAALLAGNVQVKSMWKPTGTSSTAASAAMLAHSSPKSPELWKPDPSSREGLAAILSKDPKYTITSQTGSGGAKTQMPSASSRPSRLSVAAGQKHYSPNHVHQAGRHTPPLSPKMEAAGAGKHAMANVPSSIPTSQSQERYSLSASAARNAPPTPPSPVEVDDSELSRGAAGAALYGKQPRQSYVEPTSTVSTQIGSLAALEVAAKRAAATRLSKIGEPQPAYHVLSPSTHERTQRPVTALSGAEYASRRVQIEHQRQVDRERKMRETDKYDTVTRYEMLLAAAQRNVHSKLDAMDKEAASNYLFGNKEFNAMALALAEQDIKGKYTAKHAKVFDMGGGVFMSPEEVQQIAEKHVKPVLAELNEKAFEQREKDELARHEKERMKVEKAEEKARKKEEKADQKTRKETEKQTRKEGKEEEKQRKETEKQTRKEGKEEEKQRKRDEKQRKKEEKEHEKELKALNKEEKKKQQKTSKRGAERTVGLTTQGAEISAAAAIPVAAGAATSTAGGPMPAIPTEYVKYTEKVAGNVGAEGPTAATAEPVYQAGKEPGVEGYETPIEECATTGATQMPESSFPASAFRTEGYETPVEECATAGVMKIPKSSFPDSVSHAEGHETPIEECTTTVDACAAAGVTAPEPAGLKSAIPESSFPAAAVGGTGADVQSSARAEDTVATHETEEPEAENDIETGYEYIRPEDVVDSTDEPNGVADASTP</sequence>
<evidence type="ECO:0000256" key="2">
    <source>
        <dbReference type="SAM" id="MobiDB-lite"/>
    </source>
</evidence>
<feature type="compositionally biased region" description="Basic and acidic residues" evidence="2">
    <location>
        <begin position="803"/>
        <end position="813"/>
    </location>
</feature>
<feature type="compositionally biased region" description="Low complexity" evidence="2">
    <location>
        <begin position="53"/>
        <end position="68"/>
    </location>
</feature>
<feature type="compositionally biased region" description="Polar residues" evidence="2">
    <location>
        <begin position="264"/>
        <end position="283"/>
    </location>
</feature>
<feature type="region of interest" description="Disordered" evidence="2">
    <location>
        <begin position="1"/>
        <end position="121"/>
    </location>
</feature>
<evidence type="ECO:0000313" key="4">
    <source>
        <dbReference type="Proteomes" id="UP000094385"/>
    </source>
</evidence>
<feature type="region of interest" description="Disordered" evidence="2">
    <location>
        <begin position="505"/>
        <end position="619"/>
    </location>
</feature>
<dbReference type="OrthoDB" id="4070583at2759"/>
<feature type="compositionally biased region" description="Polar residues" evidence="2">
    <location>
        <begin position="212"/>
        <end position="221"/>
    </location>
</feature>
<name>A0A1E3PV26_LIPST</name>
<dbReference type="EMBL" id="KV454304">
    <property type="protein sequence ID" value="ODQ69279.1"/>
    <property type="molecule type" value="Genomic_DNA"/>
</dbReference>
<evidence type="ECO:0000256" key="1">
    <source>
        <dbReference type="ARBA" id="ARBA00008528"/>
    </source>
</evidence>
<comment type="similarity">
    <text evidence="1">Belongs to the EIS1 family.</text>
</comment>
<protein>
    <recommendedName>
        <fullName evidence="5">Eisosome protein 1</fullName>
    </recommendedName>
</protein>
<feature type="compositionally biased region" description="Polar residues" evidence="2">
    <location>
        <begin position="1"/>
        <end position="21"/>
    </location>
</feature>
<reference evidence="3 4" key="1">
    <citation type="journal article" date="2016" name="Proc. Natl. Acad. Sci. U.S.A.">
        <title>Comparative genomics of biotechnologically important yeasts.</title>
        <authorList>
            <person name="Riley R."/>
            <person name="Haridas S."/>
            <person name="Wolfe K.H."/>
            <person name="Lopes M.R."/>
            <person name="Hittinger C.T."/>
            <person name="Goeker M."/>
            <person name="Salamov A.A."/>
            <person name="Wisecaver J.H."/>
            <person name="Long T.M."/>
            <person name="Calvey C.H."/>
            <person name="Aerts A.L."/>
            <person name="Barry K.W."/>
            <person name="Choi C."/>
            <person name="Clum A."/>
            <person name="Coughlan A.Y."/>
            <person name="Deshpande S."/>
            <person name="Douglass A.P."/>
            <person name="Hanson S.J."/>
            <person name="Klenk H.-P."/>
            <person name="LaButti K.M."/>
            <person name="Lapidus A."/>
            <person name="Lindquist E.A."/>
            <person name="Lipzen A.M."/>
            <person name="Meier-Kolthoff J.P."/>
            <person name="Ohm R.A."/>
            <person name="Otillar R.P."/>
            <person name="Pangilinan J.L."/>
            <person name="Peng Y."/>
            <person name="Rokas A."/>
            <person name="Rosa C.A."/>
            <person name="Scheuner C."/>
            <person name="Sibirny A.A."/>
            <person name="Slot J.C."/>
            <person name="Stielow J.B."/>
            <person name="Sun H."/>
            <person name="Kurtzman C.P."/>
            <person name="Blackwell M."/>
            <person name="Grigoriev I.V."/>
            <person name="Jeffries T.W."/>
        </authorList>
    </citation>
    <scope>NUCLEOTIDE SEQUENCE [LARGE SCALE GENOMIC DNA]</scope>
    <source>
        <strain evidence="3 4">NRRL Y-11557</strain>
    </source>
</reference>
<dbReference type="AlphaFoldDB" id="A0A1E3PV26"/>
<dbReference type="STRING" id="675824.A0A1E3PV26"/>